<name>A0A6H3FD25_9BACT</name>
<keyword evidence="4" id="KW-0812">Transmembrane</keyword>
<gene>
    <name evidence="6" type="ORF">EB812_08770</name>
</gene>
<evidence type="ECO:0000256" key="3">
    <source>
        <dbReference type="ARBA" id="ARBA00022679"/>
    </source>
</evidence>
<reference evidence="6 7" key="1">
    <citation type="submission" date="2018-12" db="EMBL/GenBank/DDBJ databases">
        <title>First genome draft of Desulfovibrio legallis sp. nov.</title>
        <authorList>
            <person name="Ben Dhia O."/>
            <person name="Najjari A."/>
            <person name="Ferjani R."/>
            <person name="Fhoula I."/>
            <person name="Fardeau M.-L."/>
            <person name="Boudabbous A."/>
            <person name="Ouzari H.I."/>
        </authorList>
    </citation>
    <scope>NUCLEOTIDE SEQUENCE [LARGE SCALE GENOMIC DNA]</scope>
    <source>
        <strain evidence="6 7">H1T</strain>
    </source>
</reference>
<dbReference type="PANTHER" id="PTHR43179">
    <property type="entry name" value="RHAMNOSYLTRANSFERASE WBBL"/>
    <property type="match status" value="1"/>
</dbReference>
<feature type="transmembrane region" description="Helical" evidence="4">
    <location>
        <begin position="283"/>
        <end position="300"/>
    </location>
</feature>
<protein>
    <submittedName>
        <fullName evidence="6">Glycosyltransferase family 2 protein</fullName>
    </submittedName>
</protein>
<dbReference type="Pfam" id="PF00535">
    <property type="entry name" value="Glycos_transf_2"/>
    <property type="match status" value="1"/>
</dbReference>
<keyword evidence="4" id="KW-1133">Transmembrane helix</keyword>
<dbReference type="EMBL" id="SIXC01000010">
    <property type="protein sequence ID" value="TBH79085.1"/>
    <property type="molecule type" value="Genomic_DNA"/>
</dbReference>
<evidence type="ECO:0000256" key="4">
    <source>
        <dbReference type="SAM" id="Phobius"/>
    </source>
</evidence>
<dbReference type="InterPro" id="IPR029044">
    <property type="entry name" value="Nucleotide-diphossugar_trans"/>
</dbReference>
<sequence length="336" mass="36990">MPVQPSSTAVIILNYNGSSDTIECLRHVYRLECPPAMVIVVDNNSSDNSRQKILESWRSWAEPVVVSDPSIRLECASVFLALPENFGYGGGNNGGIQLAMRNSTCNAFWILNNDTLPDTKALNALCARANKFTEPAIVGSTLVFAYDRVTVQCAAGCSFNRWLGTSRPICGGSSLKNIDRVDPGTVEAQLGDIVGASVLLPKEIVAKIGLIREDFFLYLEETELCIRARNAGFVLAWAPDSIVYHKEGGSTGAESAVGERAFNRPAWVDYLALRNRVYMMRKHYPWALPVVAASYLGVMLNRIRRGQANRIPLIFRAAWDGLRGHMGKPVHLFPTL</sequence>
<feature type="domain" description="Glycosyltransferase 2-like" evidence="5">
    <location>
        <begin position="10"/>
        <end position="143"/>
    </location>
</feature>
<dbReference type="RefSeq" id="WP_130958108.1">
    <property type="nucleotide sequence ID" value="NZ_JBHSHA010000004.1"/>
</dbReference>
<dbReference type="GO" id="GO:0016757">
    <property type="term" value="F:glycosyltransferase activity"/>
    <property type="evidence" value="ECO:0007669"/>
    <property type="project" value="UniProtKB-KW"/>
</dbReference>
<comment type="caution">
    <text evidence="6">The sequence shown here is derived from an EMBL/GenBank/DDBJ whole genome shotgun (WGS) entry which is preliminary data.</text>
</comment>
<accession>A0A6H3FD25</accession>
<keyword evidence="2" id="KW-0328">Glycosyltransferase</keyword>
<evidence type="ECO:0000256" key="1">
    <source>
        <dbReference type="ARBA" id="ARBA00006739"/>
    </source>
</evidence>
<evidence type="ECO:0000313" key="6">
    <source>
        <dbReference type="EMBL" id="TBH79085.1"/>
    </source>
</evidence>
<dbReference type="SUPFAM" id="SSF53448">
    <property type="entry name" value="Nucleotide-diphospho-sugar transferases"/>
    <property type="match status" value="1"/>
</dbReference>
<comment type="similarity">
    <text evidence="1">Belongs to the glycosyltransferase 2 family.</text>
</comment>
<evidence type="ECO:0000313" key="7">
    <source>
        <dbReference type="Proteomes" id="UP000292919"/>
    </source>
</evidence>
<keyword evidence="3 6" id="KW-0808">Transferase</keyword>
<dbReference type="Proteomes" id="UP000292919">
    <property type="component" value="Unassembled WGS sequence"/>
</dbReference>
<evidence type="ECO:0000256" key="2">
    <source>
        <dbReference type="ARBA" id="ARBA00022676"/>
    </source>
</evidence>
<keyword evidence="4" id="KW-0472">Membrane</keyword>
<organism evidence="6 7">
    <name type="scientific">Desulfovibrio legallii</name>
    <dbReference type="NCBI Taxonomy" id="571438"/>
    <lineage>
        <taxon>Bacteria</taxon>
        <taxon>Pseudomonadati</taxon>
        <taxon>Thermodesulfobacteriota</taxon>
        <taxon>Desulfovibrionia</taxon>
        <taxon>Desulfovibrionales</taxon>
        <taxon>Desulfovibrionaceae</taxon>
        <taxon>Desulfovibrio</taxon>
    </lineage>
</organism>
<proteinExistence type="inferred from homology"/>
<dbReference type="PANTHER" id="PTHR43179:SF12">
    <property type="entry name" value="GALACTOFURANOSYLTRANSFERASE GLFT2"/>
    <property type="match status" value="1"/>
</dbReference>
<dbReference type="InterPro" id="IPR001173">
    <property type="entry name" value="Glyco_trans_2-like"/>
</dbReference>
<dbReference type="AlphaFoldDB" id="A0A6H3FD25"/>
<dbReference type="Gene3D" id="3.90.550.10">
    <property type="entry name" value="Spore Coat Polysaccharide Biosynthesis Protein SpsA, Chain A"/>
    <property type="match status" value="1"/>
</dbReference>
<evidence type="ECO:0000259" key="5">
    <source>
        <dbReference type="Pfam" id="PF00535"/>
    </source>
</evidence>
<keyword evidence="7" id="KW-1185">Reference proteome</keyword>